<evidence type="ECO:0000313" key="1">
    <source>
        <dbReference type="EMBL" id="SUB85731.1"/>
    </source>
</evidence>
<gene>
    <name evidence="1" type="ORF">NCTC11157_01466</name>
</gene>
<dbReference type="EMBL" id="UGTL01000001">
    <property type="protein sequence ID" value="SUB85731.1"/>
    <property type="molecule type" value="Genomic_DNA"/>
</dbReference>
<accession>A0A379E075</accession>
<dbReference type="Proteomes" id="UP000254072">
    <property type="component" value="Unassembled WGS sequence"/>
</dbReference>
<reference evidence="1 2" key="1">
    <citation type="submission" date="2018-06" db="EMBL/GenBank/DDBJ databases">
        <authorList>
            <consortium name="Pathogen Informatics"/>
            <person name="Doyle S."/>
        </authorList>
    </citation>
    <scope>NUCLEOTIDE SEQUENCE [LARGE SCALE GENOMIC DNA]</scope>
    <source>
        <strain evidence="1 2">NCTC11157</strain>
    </source>
</reference>
<evidence type="ECO:0000313" key="2">
    <source>
        <dbReference type="Proteomes" id="UP000254072"/>
    </source>
</evidence>
<dbReference type="GeneID" id="91082653"/>
<name>A0A379E075_9BACT</name>
<proteinExistence type="predicted"/>
<sequence>MTLRYEDMSKNERFAATMGNLLRMALGVAKDRIVKVDKLIGNCVYFKEGHGLEEVDEYNAFLYFVNRKVFNKKFWEEAELCDCSNTDIEKQRLIAYFGEHSPLVNFEHPSAYEYICYQLIDDIYTHDTTERIKVLEIFKTFALLVYKTTK</sequence>
<dbReference type="AlphaFoldDB" id="A0A379E075"/>
<protein>
    <submittedName>
        <fullName evidence="1">Uncharacterized protein</fullName>
    </submittedName>
</protein>
<dbReference type="RefSeq" id="WP_021669607.1">
    <property type="nucleotide sequence ID" value="NZ_UGTL01000001.1"/>
</dbReference>
<organism evidence="1 2">
    <name type="scientific">Prevotella disiens</name>
    <dbReference type="NCBI Taxonomy" id="28130"/>
    <lineage>
        <taxon>Bacteria</taxon>
        <taxon>Pseudomonadati</taxon>
        <taxon>Bacteroidota</taxon>
        <taxon>Bacteroidia</taxon>
        <taxon>Bacteroidales</taxon>
        <taxon>Prevotellaceae</taxon>
        <taxon>Prevotella</taxon>
    </lineage>
</organism>